<dbReference type="KEGG" id="mgin:FRZ54_16580"/>
<proteinExistence type="predicted"/>
<name>A0A5B8UZX2_9SPHI</name>
<gene>
    <name evidence="1" type="ORF">FRZ54_16580</name>
</gene>
<dbReference type="AlphaFoldDB" id="A0A5B8UZX2"/>
<dbReference type="RefSeq" id="WP_147032696.1">
    <property type="nucleotide sequence ID" value="NZ_CP042436.1"/>
</dbReference>
<dbReference type="Proteomes" id="UP000321479">
    <property type="component" value="Chromosome"/>
</dbReference>
<reference evidence="1 2" key="1">
    <citation type="journal article" date="2017" name="Curr. Microbiol.">
        <title>Mucilaginibacter ginsenosidivorans sp. nov., Isolated from Soil of Ginseng Field.</title>
        <authorList>
            <person name="Kim M.M."/>
            <person name="Siddiqi M.Z."/>
            <person name="Im W.T."/>
        </authorList>
    </citation>
    <scope>NUCLEOTIDE SEQUENCE [LARGE SCALE GENOMIC DNA]</scope>
    <source>
        <strain evidence="1 2">Gsoil 3017</strain>
    </source>
</reference>
<protein>
    <submittedName>
        <fullName evidence="1">Uncharacterized protein</fullName>
    </submittedName>
</protein>
<organism evidence="1 2">
    <name type="scientific">Mucilaginibacter ginsenosidivorans</name>
    <dbReference type="NCBI Taxonomy" id="398053"/>
    <lineage>
        <taxon>Bacteria</taxon>
        <taxon>Pseudomonadati</taxon>
        <taxon>Bacteroidota</taxon>
        <taxon>Sphingobacteriia</taxon>
        <taxon>Sphingobacteriales</taxon>
        <taxon>Sphingobacteriaceae</taxon>
        <taxon>Mucilaginibacter</taxon>
    </lineage>
</organism>
<keyword evidence="2" id="KW-1185">Reference proteome</keyword>
<sequence length="93" mass="10302">MLRIEVSPGSLSELDFTKLVQFDIPKPAAGVAQEINNNAILIFEDEQEAIDYAHLVDGYAESLEDHNSTEYLAANDIIKAIGDDEFVQAYIQS</sequence>
<accession>A0A5B8UZX2</accession>
<evidence type="ECO:0000313" key="1">
    <source>
        <dbReference type="EMBL" id="QEC64123.1"/>
    </source>
</evidence>
<dbReference type="EMBL" id="CP042436">
    <property type="protein sequence ID" value="QEC64123.1"/>
    <property type="molecule type" value="Genomic_DNA"/>
</dbReference>
<dbReference type="OrthoDB" id="798003at2"/>
<evidence type="ECO:0000313" key="2">
    <source>
        <dbReference type="Proteomes" id="UP000321479"/>
    </source>
</evidence>